<dbReference type="Proteomes" id="UP000436088">
    <property type="component" value="Unassembled WGS sequence"/>
</dbReference>
<dbReference type="PANTHER" id="PTHR31896">
    <property type="entry name" value="FAMILY REGULATORY PROTEIN, PUTATIVE (AFU_ORTHOLOGUE AFUA_3G14730)-RELATED"/>
    <property type="match status" value="1"/>
</dbReference>
<dbReference type="GO" id="GO:0016740">
    <property type="term" value="F:transferase activity"/>
    <property type="evidence" value="ECO:0007669"/>
    <property type="project" value="UniProtKB-KW"/>
</dbReference>
<dbReference type="InterPro" id="IPR023213">
    <property type="entry name" value="CAT-like_dom_sf"/>
</dbReference>
<keyword evidence="1" id="KW-0808">Transferase</keyword>
<evidence type="ECO:0000313" key="3">
    <source>
        <dbReference type="Proteomes" id="UP000436088"/>
    </source>
</evidence>
<comment type="caution">
    <text evidence="2">The sequence shown here is derived from an EMBL/GenBank/DDBJ whole genome shotgun (WGS) entry which is preliminary data.</text>
</comment>
<sequence length="468" mass="51876">MSEFRHSVSGLLHQLSGSLHLLGSARIRSYQRNMAVVRSISTSTVHVADNKASCGRIELNPWDLLHLQIGYIQKGFVFGTPMQDKDTLIRHLRASLSDALRHFPPLAGRLATTRHEEDDAISFFVDCNDAGALFVHAAADGVTVSDIVETGYVPSVVHSCFALNGVRNYEGVDNPLLGIQVTDLVDGIFLGCSMNHVVADGTSFWHFLNSWSEISRGSINLSKPPVFRRWFPDGMDIPIRIPRTCIDVERCNEDMVQPSTRERIFHFSKETIAKLKAEANAEIGTDKISSLQALLSHVWRSVIRNRSFDPNKETKYLIVVGARQRLRELPGDYFGNAIMDTSLTMEPKELTEQGIGNTAWRMNRMIAAVTGESLKNWLQSWPASPNFVTISHVDSLVTISSPRFDMYGNDFGWGKPVAIRGGSSNKVNGMLTLFSGAEAGSIDVEMCLSPETLQAVANDEEFMDTVTN</sequence>
<dbReference type="Pfam" id="PF02458">
    <property type="entry name" value="Transferase"/>
    <property type="match status" value="1"/>
</dbReference>
<dbReference type="Gene3D" id="3.30.559.10">
    <property type="entry name" value="Chloramphenicol acetyltransferase-like domain"/>
    <property type="match status" value="2"/>
</dbReference>
<organism evidence="2 3">
    <name type="scientific">Hibiscus syriacus</name>
    <name type="common">Rose of Sharon</name>
    <dbReference type="NCBI Taxonomy" id="106335"/>
    <lineage>
        <taxon>Eukaryota</taxon>
        <taxon>Viridiplantae</taxon>
        <taxon>Streptophyta</taxon>
        <taxon>Embryophyta</taxon>
        <taxon>Tracheophyta</taxon>
        <taxon>Spermatophyta</taxon>
        <taxon>Magnoliopsida</taxon>
        <taxon>eudicotyledons</taxon>
        <taxon>Gunneridae</taxon>
        <taxon>Pentapetalae</taxon>
        <taxon>rosids</taxon>
        <taxon>malvids</taxon>
        <taxon>Malvales</taxon>
        <taxon>Malvaceae</taxon>
        <taxon>Malvoideae</taxon>
        <taxon>Hibiscus</taxon>
    </lineage>
</organism>
<reference evidence="2" key="1">
    <citation type="submission" date="2019-09" db="EMBL/GenBank/DDBJ databases">
        <title>Draft genome information of white flower Hibiscus syriacus.</title>
        <authorList>
            <person name="Kim Y.-M."/>
        </authorList>
    </citation>
    <scope>NUCLEOTIDE SEQUENCE [LARGE SCALE GENOMIC DNA]</scope>
    <source>
        <strain evidence="2">YM2019G1</strain>
    </source>
</reference>
<evidence type="ECO:0000313" key="2">
    <source>
        <dbReference type="EMBL" id="KAE8706252.1"/>
    </source>
</evidence>
<dbReference type="EMBL" id="VEPZ02000971">
    <property type="protein sequence ID" value="KAE8706252.1"/>
    <property type="molecule type" value="Genomic_DNA"/>
</dbReference>
<keyword evidence="3" id="KW-1185">Reference proteome</keyword>
<proteinExistence type="predicted"/>
<evidence type="ECO:0000256" key="1">
    <source>
        <dbReference type="ARBA" id="ARBA00022679"/>
    </source>
</evidence>
<protein>
    <submittedName>
        <fullName evidence="2">HXXXD-type acyl-transferase family protein</fullName>
    </submittedName>
</protein>
<dbReference type="InterPro" id="IPR051283">
    <property type="entry name" value="Sec_Metabolite_Acyltrans"/>
</dbReference>
<dbReference type="AlphaFoldDB" id="A0A6A3ATN4"/>
<dbReference type="PANTHER" id="PTHR31896:SF75">
    <property type="entry name" value="HXXXD-TYPE ACYL-TRANSFERASE FAMILY PROTEIN"/>
    <property type="match status" value="1"/>
</dbReference>
<accession>A0A6A3ATN4</accession>
<gene>
    <name evidence="2" type="ORF">F3Y22_tig00110402pilonHSYRG00025</name>
</gene>
<name>A0A6A3ATN4_HIBSY</name>